<keyword evidence="8" id="KW-1185">Reference proteome</keyword>
<dbReference type="InterPro" id="IPR009057">
    <property type="entry name" value="Homeodomain-like_sf"/>
</dbReference>
<feature type="DNA-binding region" description="H-T-H motif" evidence="4">
    <location>
        <begin position="48"/>
        <end position="67"/>
    </location>
</feature>
<evidence type="ECO:0000256" key="5">
    <source>
        <dbReference type="SAM" id="MobiDB-lite"/>
    </source>
</evidence>
<evidence type="ECO:0000256" key="1">
    <source>
        <dbReference type="ARBA" id="ARBA00023015"/>
    </source>
</evidence>
<evidence type="ECO:0000313" key="7">
    <source>
        <dbReference type="EMBL" id="QUD87315.1"/>
    </source>
</evidence>
<keyword evidence="2 4" id="KW-0238">DNA-binding</keyword>
<dbReference type="InterPro" id="IPR036271">
    <property type="entry name" value="Tet_transcr_reg_TetR-rel_C_sf"/>
</dbReference>
<dbReference type="PRINTS" id="PR00455">
    <property type="entry name" value="HTHTETR"/>
</dbReference>
<keyword evidence="3" id="KW-0804">Transcription</keyword>
<dbReference type="KEGG" id="caul:KCG34_20025"/>
<sequence length="217" mass="23712">MRAAASTTGPDPGSRRRKPKGDKRERTRTALLDAALALTREKGFEQTTLQDVAERAGMTTGAIYGNFKNRDELFMALAVRQWAPIRPLFRRGSSFAELMQALAEAVLASIPDRRPAAVGALTFRAYALRHETVRAAFSEELAKGLSSGATWMQAVFAAEDLPMPAEIMVRVINALIEGLLFQRFLAPELTPDEVFYAAFAALANKPASNDSQKPQAT</sequence>
<organism evidence="7 8">
    <name type="scientific">Phenylobacterium montanum</name>
    <dbReference type="NCBI Taxonomy" id="2823693"/>
    <lineage>
        <taxon>Bacteria</taxon>
        <taxon>Pseudomonadati</taxon>
        <taxon>Pseudomonadota</taxon>
        <taxon>Alphaproteobacteria</taxon>
        <taxon>Caulobacterales</taxon>
        <taxon>Caulobacteraceae</taxon>
        <taxon>Phenylobacterium</taxon>
    </lineage>
</organism>
<name>A0A975IU23_9CAUL</name>
<evidence type="ECO:0000256" key="2">
    <source>
        <dbReference type="ARBA" id="ARBA00023125"/>
    </source>
</evidence>
<dbReference type="EMBL" id="CP073078">
    <property type="protein sequence ID" value="QUD87315.1"/>
    <property type="molecule type" value="Genomic_DNA"/>
</dbReference>
<evidence type="ECO:0000256" key="4">
    <source>
        <dbReference type="PROSITE-ProRule" id="PRU00335"/>
    </source>
</evidence>
<proteinExistence type="predicted"/>
<protein>
    <submittedName>
        <fullName evidence="7">TetR/AcrR family transcriptional regulator</fullName>
    </submittedName>
</protein>
<dbReference type="PROSITE" id="PS50977">
    <property type="entry name" value="HTH_TETR_2"/>
    <property type="match status" value="1"/>
</dbReference>
<dbReference type="SUPFAM" id="SSF48498">
    <property type="entry name" value="Tetracyclin repressor-like, C-terminal domain"/>
    <property type="match status" value="1"/>
</dbReference>
<accession>A0A975IU23</accession>
<dbReference type="Gene3D" id="1.10.357.10">
    <property type="entry name" value="Tetracycline Repressor, domain 2"/>
    <property type="match status" value="1"/>
</dbReference>
<evidence type="ECO:0000259" key="6">
    <source>
        <dbReference type="PROSITE" id="PS50977"/>
    </source>
</evidence>
<dbReference type="GO" id="GO:0000976">
    <property type="term" value="F:transcription cis-regulatory region binding"/>
    <property type="evidence" value="ECO:0007669"/>
    <property type="project" value="TreeGrafter"/>
</dbReference>
<feature type="region of interest" description="Disordered" evidence="5">
    <location>
        <begin position="1"/>
        <end position="26"/>
    </location>
</feature>
<dbReference type="SUPFAM" id="SSF46689">
    <property type="entry name" value="Homeodomain-like"/>
    <property type="match status" value="1"/>
</dbReference>
<keyword evidence="1" id="KW-0805">Transcription regulation</keyword>
<dbReference type="PANTHER" id="PTHR30055">
    <property type="entry name" value="HTH-TYPE TRANSCRIPTIONAL REGULATOR RUTR"/>
    <property type="match status" value="1"/>
</dbReference>
<dbReference type="RefSeq" id="WP_211937367.1">
    <property type="nucleotide sequence ID" value="NZ_CP073078.1"/>
</dbReference>
<reference evidence="7" key="1">
    <citation type="submission" date="2021-04" db="EMBL/GenBank/DDBJ databases">
        <title>The complete genome sequence of Caulobacter sp. S6.</title>
        <authorList>
            <person name="Tang Y."/>
            <person name="Ouyang W."/>
            <person name="Liu Q."/>
            <person name="Huang B."/>
            <person name="Guo Z."/>
            <person name="Lei P."/>
        </authorList>
    </citation>
    <scope>NUCLEOTIDE SEQUENCE</scope>
    <source>
        <strain evidence="7">S6</strain>
    </source>
</reference>
<dbReference type="AlphaFoldDB" id="A0A975IU23"/>
<evidence type="ECO:0000256" key="3">
    <source>
        <dbReference type="ARBA" id="ARBA00023163"/>
    </source>
</evidence>
<gene>
    <name evidence="7" type="ORF">KCG34_20025</name>
</gene>
<feature type="domain" description="HTH tetR-type" evidence="6">
    <location>
        <begin position="25"/>
        <end position="85"/>
    </location>
</feature>
<dbReference type="GO" id="GO:0003700">
    <property type="term" value="F:DNA-binding transcription factor activity"/>
    <property type="evidence" value="ECO:0007669"/>
    <property type="project" value="TreeGrafter"/>
</dbReference>
<dbReference type="PANTHER" id="PTHR30055:SF234">
    <property type="entry name" value="HTH-TYPE TRANSCRIPTIONAL REGULATOR BETI"/>
    <property type="match status" value="1"/>
</dbReference>
<dbReference type="Pfam" id="PF00440">
    <property type="entry name" value="TetR_N"/>
    <property type="match status" value="1"/>
</dbReference>
<evidence type="ECO:0000313" key="8">
    <source>
        <dbReference type="Proteomes" id="UP000676409"/>
    </source>
</evidence>
<dbReference type="InterPro" id="IPR050109">
    <property type="entry name" value="HTH-type_TetR-like_transc_reg"/>
</dbReference>
<dbReference type="InterPro" id="IPR001647">
    <property type="entry name" value="HTH_TetR"/>
</dbReference>
<dbReference type="Proteomes" id="UP000676409">
    <property type="component" value="Chromosome"/>
</dbReference>